<organism evidence="2 3">
    <name type="scientific">Candidatus Desulfosporosinus infrequens</name>
    <dbReference type="NCBI Taxonomy" id="2043169"/>
    <lineage>
        <taxon>Bacteria</taxon>
        <taxon>Bacillati</taxon>
        <taxon>Bacillota</taxon>
        <taxon>Clostridia</taxon>
        <taxon>Eubacteriales</taxon>
        <taxon>Desulfitobacteriaceae</taxon>
        <taxon>Desulfosporosinus</taxon>
    </lineage>
</organism>
<evidence type="ECO:0000259" key="1">
    <source>
        <dbReference type="PROSITE" id="PS51832"/>
    </source>
</evidence>
<reference evidence="3" key="1">
    <citation type="submission" date="2018-02" db="EMBL/GenBank/DDBJ databases">
        <authorList>
            <person name="Hausmann B."/>
        </authorList>
    </citation>
    <scope>NUCLEOTIDE SEQUENCE [LARGE SCALE GENOMIC DNA]</scope>
    <source>
        <strain evidence="3">Peat soil MAG SbF1</strain>
    </source>
</reference>
<proteinExistence type="predicted"/>
<dbReference type="CDD" id="cd00077">
    <property type="entry name" value="HDc"/>
    <property type="match status" value="1"/>
</dbReference>
<dbReference type="SMART" id="SM00471">
    <property type="entry name" value="HDc"/>
    <property type="match status" value="1"/>
</dbReference>
<accession>A0A2U3LNQ5</accession>
<dbReference type="GO" id="GO:0016787">
    <property type="term" value="F:hydrolase activity"/>
    <property type="evidence" value="ECO:0007669"/>
    <property type="project" value="UniProtKB-KW"/>
</dbReference>
<name>A0A2U3LNQ5_9FIRM</name>
<dbReference type="PANTHER" id="PTHR43155">
    <property type="entry name" value="CYCLIC DI-GMP PHOSPHODIESTERASE PA4108-RELATED"/>
    <property type="match status" value="1"/>
</dbReference>
<feature type="domain" description="HD-GYP" evidence="1">
    <location>
        <begin position="106"/>
        <end position="304"/>
    </location>
</feature>
<keyword evidence="2" id="KW-0378">Hydrolase</keyword>
<evidence type="ECO:0000313" key="3">
    <source>
        <dbReference type="Proteomes" id="UP000238916"/>
    </source>
</evidence>
<dbReference type="EMBL" id="OMOF01000647">
    <property type="protein sequence ID" value="SPF53563.1"/>
    <property type="molecule type" value="Genomic_DNA"/>
</dbReference>
<dbReference type="PANTHER" id="PTHR43155:SF2">
    <property type="entry name" value="CYCLIC DI-GMP PHOSPHODIESTERASE PA4108"/>
    <property type="match status" value="1"/>
</dbReference>
<dbReference type="Pfam" id="PF13487">
    <property type="entry name" value="HD_5"/>
    <property type="match status" value="1"/>
</dbReference>
<dbReference type="SUPFAM" id="SSF109604">
    <property type="entry name" value="HD-domain/PDEase-like"/>
    <property type="match status" value="1"/>
</dbReference>
<protein>
    <submittedName>
        <fullName evidence="2">Metal dependent phosphohydrolase</fullName>
    </submittedName>
</protein>
<dbReference type="AlphaFoldDB" id="A0A2U3LNQ5"/>
<gene>
    <name evidence="2" type="ORF">SBF1_6810001</name>
</gene>
<dbReference type="InterPro" id="IPR003607">
    <property type="entry name" value="HD/PDEase_dom"/>
</dbReference>
<dbReference type="PROSITE" id="PS51832">
    <property type="entry name" value="HD_GYP"/>
    <property type="match status" value="1"/>
</dbReference>
<dbReference type="OrthoDB" id="9798833at2"/>
<evidence type="ECO:0000313" key="2">
    <source>
        <dbReference type="EMBL" id="SPF53563.1"/>
    </source>
</evidence>
<dbReference type="Gene3D" id="1.10.3210.10">
    <property type="entry name" value="Hypothetical protein af1432"/>
    <property type="match status" value="1"/>
</dbReference>
<sequence>MRLVKIEEAVRGNIVAKTLNSTGGTTLIRAGAILTDKMIELIKVRGFSYLYIEDESNIEVVEDVVRQELRLEAIGDIQKLTVAIIAAKISLSRDLYSHLLNIINLLVKDLSANTITIINLIDLKNHDDYTFVHSVNVTILCLMVGISLGYPTSTLKELGMGAILHDVGKKEISSDILNKTSQLTKEEYDIIKQHPQIGYEKVKNVLELGAVGRSVILQHHEKLDGTGYPAGKKVDSIHEFARIATIADVYDALTSDRPYRKRYTPSHALEYLYGACGSHFDLRLVKIFADHIAPYPVGCRIKLSSGESAIVSDISANRYRPIVRVGKNQIDLCKQLNTTIIDVLM</sequence>
<dbReference type="InterPro" id="IPR037522">
    <property type="entry name" value="HD_GYP_dom"/>
</dbReference>
<dbReference type="Proteomes" id="UP000238916">
    <property type="component" value="Unassembled WGS sequence"/>
</dbReference>